<dbReference type="AlphaFoldDB" id="A0AB34I2J5"/>
<comment type="caution">
    <text evidence="3">The sequence shown here is derived from an EMBL/GenBank/DDBJ whole genome shotgun (WGS) entry which is preliminary data.</text>
</comment>
<evidence type="ECO:0000256" key="2">
    <source>
        <dbReference type="ARBA" id="ARBA00023274"/>
    </source>
</evidence>
<dbReference type="GO" id="GO:0015935">
    <property type="term" value="C:small ribosomal subunit"/>
    <property type="evidence" value="ECO:0007669"/>
    <property type="project" value="InterPro"/>
</dbReference>
<evidence type="ECO:0000313" key="3">
    <source>
        <dbReference type="EMBL" id="KAJ8797680.1"/>
    </source>
</evidence>
<dbReference type="InterPro" id="IPR023591">
    <property type="entry name" value="Ribosomal_uS2_flav_dom_sf"/>
</dbReference>
<gene>
    <name evidence="3" type="ORF">J1605_017106</name>
</gene>
<dbReference type="InterPro" id="IPR005707">
    <property type="entry name" value="Ribosomal_uS2_euk/arc"/>
</dbReference>
<dbReference type="EMBL" id="JAIQCJ010000162">
    <property type="protein sequence ID" value="KAJ8797680.1"/>
    <property type="molecule type" value="Genomic_DNA"/>
</dbReference>
<dbReference type="GO" id="GO:0006412">
    <property type="term" value="P:translation"/>
    <property type="evidence" value="ECO:0007669"/>
    <property type="project" value="InterPro"/>
</dbReference>
<keyword evidence="2" id="KW-0687">Ribonucleoprotein</keyword>
<keyword evidence="4" id="KW-1185">Reference proteome</keyword>
<dbReference type="Proteomes" id="UP001159641">
    <property type="component" value="Unassembled WGS sequence"/>
</dbReference>
<proteinExistence type="predicted"/>
<accession>A0AB34I2J5</accession>
<evidence type="ECO:0000313" key="4">
    <source>
        <dbReference type="Proteomes" id="UP001159641"/>
    </source>
</evidence>
<protein>
    <submittedName>
        <fullName evidence="3">Uncharacterized protein</fullName>
    </submittedName>
</protein>
<dbReference type="Gene3D" id="3.40.50.10490">
    <property type="entry name" value="Glucose-6-phosphate isomerase like protein, domain 1"/>
    <property type="match status" value="1"/>
</dbReference>
<dbReference type="SUPFAM" id="SSF52313">
    <property type="entry name" value="Ribosomal protein S2"/>
    <property type="match status" value="1"/>
</dbReference>
<sequence>MKRTREKLLPAARAIVDIENPADASVMPSRNAGQRSVLKFAAATGASLLQVLQPLLAASLTGSRQPSAVCCAVIRVTTSLTEASYGNPPTVAPRHTDSPPALCGHCHPCSARGAPGGSDVVMLAWGLCACAAPSQVRARGRSGPISASTGIVKRLKRKSRQLLKRLRPQRNFGVNEPLQVPNLLLLNPKLQTGLKAQVASAPSSSIS</sequence>
<name>A0AB34I2J5_ESCRO</name>
<keyword evidence="1" id="KW-0689">Ribosomal protein</keyword>
<organism evidence="3 4">
    <name type="scientific">Eschrichtius robustus</name>
    <name type="common">California gray whale</name>
    <name type="synonym">Eschrichtius gibbosus</name>
    <dbReference type="NCBI Taxonomy" id="9764"/>
    <lineage>
        <taxon>Eukaryota</taxon>
        <taxon>Metazoa</taxon>
        <taxon>Chordata</taxon>
        <taxon>Craniata</taxon>
        <taxon>Vertebrata</taxon>
        <taxon>Euteleostomi</taxon>
        <taxon>Mammalia</taxon>
        <taxon>Eutheria</taxon>
        <taxon>Laurasiatheria</taxon>
        <taxon>Artiodactyla</taxon>
        <taxon>Whippomorpha</taxon>
        <taxon>Cetacea</taxon>
        <taxon>Mysticeti</taxon>
        <taxon>Eschrichtiidae</taxon>
        <taxon>Eschrichtius</taxon>
    </lineage>
</organism>
<dbReference type="GO" id="GO:0003735">
    <property type="term" value="F:structural constituent of ribosome"/>
    <property type="evidence" value="ECO:0007669"/>
    <property type="project" value="InterPro"/>
</dbReference>
<dbReference type="PANTHER" id="PTHR11489">
    <property type="entry name" value="40S RIBOSOMAL PROTEIN SA"/>
    <property type="match status" value="1"/>
</dbReference>
<reference evidence="3 4" key="1">
    <citation type="submission" date="2022-11" db="EMBL/GenBank/DDBJ databases">
        <title>Whole genome sequence of Eschrichtius robustus ER-17-0199.</title>
        <authorList>
            <person name="Bruniche-Olsen A."/>
            <person name="Black A.N."/>
            <person name="Fields C.J."/>
            <person name="Walden K."/>
            <person name="Dewoody J.A."/>
        </authorList>
    </citation>
    <scope>NUCLEOTIDE SEQUENCE [LARGE SCALE GENOMIC DNA]</scope>
    <source>
        <strain evidence="3">ER-17-0199</strain>
        <tissue evidence="3">Blubber</tissue>
    </source>
</reference>
<evidence type="ECO:0000256" key="1">
    <source>
        <dbReference type="ARBA" id="ARBA00022980"/>
    </source>
</evidence>